<evidence type="ECO:0008006" key="4">
    <source>
        <dbReference type="Google" id="ProtNLM"/>
    </source>
</evidence>
<protein>
    <recommendedName>
        <fullName evidence="4">Bacteriocin</fullName>
    </recommendedName>
</protein>
<reference evidence="2 3" key="1">
    <citation type="submission" date="2020-02" db="EMBL/GenBank/DDBJ databases">
        <title>Genome sequencing for Draconibacterium sp. strain M1.</title>
        <authorList>
            <person name="Park S.-J."/>
        </authorList>
    </citation>
    <scope>NUCLEOTIDE SEQUENCE [LARGE SCALE GENOMIC DNA]</scope>
    <source>
        <strain evidence="2 3">M1</strain>
    </source>
</reference>
<feature type="compositionally biased region" description="Basic and acidic residues" evidence="1">
    <location>
        <begin position="33"/>
        <end position="45"/>
    </location>
</feature>
<dbReference type="EMBL" id="CP048409">
    <property type="protein sequence ID" value="QIA08443.1"/>
    <property type="molecule type" value="Genomic_DNA"/>
</dbReference>
<proteinExistence type="predicted"/>
<evidence type="ECO:0000256" key="1">
    <source>
        <dbReference type="SAM" id="MobiDB-lite"/>
    </source>
</evidence>
<dbReference type="KEGG" id="drc:G0Q07_12295"/>
<name>A0A6C0RFZ4_9BACT</name>
<feature type="region of interest" description="Disordered" evidence="1">
    <location>
        <begin position="25"/>
        <end position="45"/>
    </location>
</feature>
<dbReference type="RefSeq" id="WP_163346362.1">
    <property type="nucleotide sequence ID" value="NZ_CP048409.1"/>
</dbReference>
<evidence type="ECO:0000313" key="3">
    <source>
        <dbReference type="Proteomes" id="UP000474630"/>
    </source>
</evidence>
<dbReference type="AlphaFoldDB" id="A0A6C0RFZ4"/>
<evidence type="ECO:0000313" key="2">
    <source>
        <dbReference type="EMBL" id="QIA08443.1"/>
    </source>
</evidence>
<keyword evidence="3" id="KW-1185">Reference proteome</keyword>
<sequence length="45" mass="5133">MNVIASFFTENNGDFELLSEEAMNEVRGGGTPKSRDKDIYDFEEE</sequence>
<accession>A0A6C0RFZ4</accession>
<gene>
    <name evidence="2" type="ORF">G0Q07_12295</name>
</gene>
<dbReference type="Proteomes" id="UP000474630">
    <property type="component" value="Chromosome"/>
</dbReference>
<organism evidence="2 3">
    <name type="scientific">Draconibacterium halophilum</name>
    <dbReference type="NCBI Taxonomy" id="2706887"/>
    <lineage>
        <taxon>Bacteria</taxon>
        <taxon>Pseudomonadati</taxon>
        <taxon>Bacteroidota</taxon>
        <taxon>Bacteroidia</taxon>
        <taxon>Marinilabiliales</taxon>
        <taxon>Prolixibacteraceae</taxon>
        <taxon>Draconibacterium</taxon>
    </lineage>
</organism>